<protein>
    <submittedName>
        <fullName evidence="1">Uncharacterized protein</fullName>
    </submittedName>
</protein>
<evidence type="ECO:0000313" key="2">
    <source>
        <dbReference type="Proteomes" id="UP001622557"/>
    </source>
</evidence>
<organism evidence="1 2">
    <name type="scientific">Streptomyces achromogenes</name>
    <dbReference type="NCBI Taxonomy" id="67255"/>
    <lineage>
        <taxon>Bacteria</taxon>
        <taxon>Bacillati</taxon>
        <taxon>Actinomycetota</taxon>
        <taxon>Actinomycetes</taxon>
        <taxon>Kitasatosporales</taxon>
        <taxon>Streptomycetaceae</taxon>
        <taxon>Streptomyces</taxon>
    </lineage>
</organism>
<name>A0ABZ1KYC0_STRAH</name>
<dbReference type="GeneID" id="97286204"/>
<dbReference type="RefSeq" id="WP_358591582.1">
    <property type="nucleotide sequence ID" value="NZ_CP108164.1"/>
</dbReference>
<dbReference type="Proteomes" id="UP001622557">
    <property type="component" value="Chromosome"/>
</dbReference>
<gene>
    <name evidence="1" type="ORF">OG350_37210</name>
</gene>
<reference evidence="1 2" key="1">
    <citation type="submission" date="2022-10" db="EMBL/GenBank/DDBJ databases">
        <title>The complete genomes of actinobacterial strains from the NBC collection.</title>
        <authorList>
            <person name="Joergensen T.S."/>
            <person name="Alvarez Arevalo M."/>
            <person name="Sterndorff E.B."/>
            <person name="Faurdal D."/>
            <person name="Vuksanovic O."/>
            <person name="Mourched A.-S."/>
            <person name="Charusanti P."/>
            <person name="Shaw S."/>
            <person name="Blin K."/>
            <person name="Weber T."/>
        </authorList>
    </citation>
    <scope>NUCLEOTIDE SEQUENCE [LARGE SCALE GENOMIC DNA]</scope>
    <source>
        <strain evidence="1 2">NBC_00156</strain>
    </source>
</reference>
<sequence>MARPEPEDEFVGTLEAARPVIGPSNRPALSFVLRTVDDELPVYAAGVADMLGPLVGPPLRIRGKTVDFTNQGGTRELWIATIVAAGSIRE</sequence>
<keyword evidence="2" id="KW-1185">Reference proteome</keyword>
<evidence type="ECO:0000313" key="1">
    <source>
        <dbReference type="EMBL" id="WTQ85576.1"/>
    </source>
</evidence>
<accession>A0ABZ1KYC0</accession>
<proteinExistence type="predicted"/>
<dbReference type="EMBL" id="CP108164">
    <property type="protein sequence ID" value="WTQ85576.1"/>
    <property type="molecule type" value="Genomic_DNA"/>
</dbReference>